<evidence type="ECO:0000256" key="1">
    <source>
        <dbReference type="SAM" id="Phobius"/>
    </source>
</evidence>
<protein>
    <recommendedName>
        <fullName evidence="4">DUF3592 domain-containing protein</fullName>
    </recommendedName>
</protein>
<name>A0A345SR81_9ACTN</name>
<feature type="transmembrane region" description="Helical" evidence="1">
    <location>
        <begin position="15"/>
        <end position="34"/>
    </location>
</feature>
<keyword evidence="1" id="KW-0472">Membrane</keyword>
<reference evidence="3" key="1">
    <citation type="submission" date="2018-07" db="EMBL/GenBank/DDBJ databases">
        <title>Streptacidiphilus bronchialis DSM 106435 chromosome.</title>
        <authorList>
            <person name="Batra D."/>
            <person name="Gulvik C.A."/>
        </authorList>
    </citation>
    <scope>NUCLEOTIDE SEQUENCE [LARGE SCALE GENOMIC DNA]</scope>
    <source>
        <strain evidence="3">DSM 106435</strain>
    </source>
</reference>
<proteinExistence type="predicted"/>
<keyword evidence="3" id="KW-1185">Reference proteome</keyword>
<gene>
    <name evidence="2" type="ORF">C7M71_000850</name>
</gene>
<dbReference type="RefSeq" id="WP_111490559.1">
    <property type="nucleotide sequence ID" value="NZ_CP031264.1"/>
</dbReference>
<keyword evidence="1" id="KW-1133">Transmembrane helix</keyword>
<feature type="transmembrane region" description="Helical" evidence="1">
    <location>
        <begin position="46"/>
        <end position="66"/>
    </location>
</feature>
<dbReference type="KEGG" id="stri:C7M71_000850"/>
<organism evidence="2 3">
    <name type="scientific">Peterkaempfera bronchialis</name>
    <dbReference type="NCBI Taxonomy" id="2126346"/>
    <lineage>
        <taxon>Bacteria</taxon>
        <taxon>Bacillati</taxon>
        <taxon>Actinomycetota</taxon>
        <taxon>Actinomycetes</taxon>
        <taxon>Kitasatosporales</taxon>
        <taxon>Streptomycetaceae</taxon>
        <taxon>Peterkaempfera</taxon>
    </lineage>
</organism>
<dbReference type="AlphaFoldDB" id="A0A345SR81"/>
<feature type="transmembrane region" description="Helical" evidence="1">
    <location>
        <begin position="102"/>
        <end position="120"/>
    </location>
</feature>
<evidence type="ECO:0000313" key="3">
    <source>
        <dbReference type="Proteomes" id="UP000249340"/>
    </source>
</evidence>
<dbReference type="EMBL" id="CP031264">
    <property type="protein sequence ID" value="AXI76236.1"/>
    <property type="molecule type" value="Genomic_DNA"/>
</dbReference>
<sequence length="238" mass="25534">MPWGEAYPANSTPTLLWALFVGVFGGWFAGSYLGTTVRRRLGLGSALGVPSIVAWSGIAIGIRLGATASWVTPPHPGFLADAAGRPGDSWGVGPWIAWTSPYWLPALIALLVAVRAVGAVRDHRRHLERAARTEAVTTTGRRVSAEVTEVGSTGVEIDNAPLIRFTVKFTDHLGTDRWVTREGRFDPTRLPRAGDPAVVWFDPADLADHGERSLIPVALGTPAELPENARPKGSTLYL</sequence>
<dbReference type="Proteomes" id="UP000249340">
    <property type="component" value="Chromosome"/>
</dbReference>
<dbReference type="OrthoDB" id="5197046at2"/>
<evidence type="ECO:0008006" key="4">
    <source>
        <dbReference type="Google" id="ProtNLM"/>
    </source>
</evidence>
<accession>A0A345SR81</accession>
<evidence type="ECO:0000313" key="2">
    <source>
        <dbReference type="EMBL" id="AXI76236.1"/>
    </source>
</evidence>
<keyword evidence="1" id="KW-0812">Transmembrane</keyword>